<evidence type="ECO:0000313" key="2">
    <source>
        <dbReference type="EMBL" id="AUB80854.1"/>
    </source>
</evidence>
<protein>
    <submittedName>
        <fullName evidence="2">Uncharacterized protein</fullName>
    </submittedName>
</protein>
<sequence length="350" mass="40105">MDTLTPWHRLFGIALTDLFTGRPWRVDVEKELALKSQRLDILIIERRPGAALDAGPAALADLPDGLERLAAHNVLTYKSQHQPLDAWALDELIGHYVTYRKLVSIERARTPAAPGADAEPARELVEPPRETYRLLPEDDFGLYAVATRTPERLLSQVPPGTLTATPWPGVFDLRWGGRSIRLILLGEITAEARNAPWEVFSARLERVRHGLRNWHARNPHSRGLLGQLYFHYRIEVPDMAYTMEEFERDTRRLLIAHVHEFDPDEIQAILEQIPPQERLRGLDPQERLRGLDPQERLRGLDPQERLRGLDPQERLRGLDPQERLRGLDPGELLRALDPAIVEDWLKGRGH</sequence>
<accession>A0A2K8U5J6</accession>
<dbReference type="Proteomes" id="UP000232638">
    <property type="component" value="Chromosome"/>
</dbReference>
<dbReference type="AlphaFoldDB" id="A0A2K8U5J6"/>
<proteinExistence type="predicted"/>
<evidence type="ECO:0000256" key="1">
    <source>
        <dbReference type="SAM" id="MobiDB-lite"/>
    </source>
</evidence>
<evidence type="ECO:0000313" key="3">
    <source>
        <dbReference type="Proteomes" id="UP000232638"/>
    </source>
</evidence>
<gene>
    <name evidence="2" type="ORF">THSYN_07740</name>
</gene>
<organism evidence="2 3">
    <name type="scientific">Candidatus Thiodictyon syntrophicum</name>
    <dbReference type="NCBI Taxonomy" id="1166950"/>
    <lineage>
        <taxon>Bacteria</taxon>
        <taxon>Pseudomonadati</taxon>
        <taxon>Pseudomonadota</taxon>
        <taxon>Gammaproteobacteria</taxon>
        <taxon>Chromatiales</taxon>
        <taxon>Chromatiaceae</taxon>
        <taxon>Thiodictyon</taxon>
    </lineage>
</organism>
<dbReference type="OrthoDB" id="5759645at2"/>
<dbReference type="RefSeq" id="WP_100918637.1">
    <property type="nucleotide sequence ID" value="NZ_CP020370.1"/>
</dbReference>
<dbReference type="KEGG" id="tsy:THSYN_07740"/>
<keyword evidence="3" id="KW-1185">Reference proteome</keyword>
<reference evidence="2 3" key="1">
    <citation type="submission" date="2017-03" db="EMBL/GenBank/DDBJ databases">
        <title>Complete genome sequence of Candidatus 'Thiodictyon syntrophicum' sp. nov. strain Cad16T, a photolithoautotroph purple sulfur bacterium isolated from an alpine meromictic lake.</title>
        <authorList>
            <person name="Luedin S.M."/>
            <person name="Pothier J.F."/>
            <person name="Danza F."/>
            <person name="Storelli N."/>
            <person name="Wittwer M."/>
            <person name="Tonolla M."/>
        </authorList>
    </citation>
    <scope>NUCLEOTIDE SEQUENCE [LARGE SCALE GENOMIC DNA]</scope>
    <source>
        <strain evidence="2 3">Cad16T</strain>
    </source>
</reference>
<dbReference type="EMBL" id="CP020370">
    <property type="protein sequence ID" value="AUB80854.1"/>
    <property type="molecule type" value="Genomic_DNA"/>
</dbReference>
<feature type="region of interest" description="Disordered" evidence="1">
    <location>
        <begin position="281"/>
        <end position="322"/>
    </location>
</feature>
<name>A0A2K8U5J6_9GAMM</name>